<organism evidence="2 3">
    <name type="scientific">Paenibacillus motobuensis</name>
    <dbReference type="NCBI Taxonomy" id="295324"/>
    <lineage>
        <taxon>Bacteria</taxon>
        <taxon>Bacillati</taxon>
        <taxon>Bacillota</taxon>
        <taxon>Bacilli</taxon>
        <taxon>Bacillales</taxon>
        <taxon>Paenibacillaceae</taxon>
        <taxon>Paenibacillus</taxon>
    </lineage>
</organism>
<name>A0ABN0YRL3_9BACL</name>
<evidence type="ECO:0000313" key="2">
    <source>
        <dbReference type="EMBL" id="GAA0406875.1"/>
    </source>
</evidence>
<evidence type="ECO:0008006" key="4">
    <source>
        <dbReference type="Google" id="ProtNLM"/>
    </source>
</evidence>
<accession>A0ABN0YRL3</accession>
<comment type="caution">
    <text evidence="2">The sequence shown here is derived from an EMBL/GenBank/DDBJ whole genome shotgun (WGS) entry which is preliminary data.</text>
</comment>
<sequence>MIEINLLPPRPRPLWSALLLPVILLLAGVLLAAYLVVGYIELRQSVSTMRTSIQTTERRQAELQLEILQLSKMHGVGTEAKDLLKSLRQLRPDLELVIREMEAPLPEGGQMESLQFDGGSVEWTCSFHSMNAVGAYSTSIQQIFAGGKVFIQSVNEQDERYIGTFRLLERDIPTILGQMQAGEAG</sequence>
<evidence type="ECO:0000256" key="1">
    <source>
        <dbReference type="SAM" id="Phobius"/>
    </source>
</evidence>
<feature type="transmembrane region" description="Helical" evidence="1">
    <location>
        <begin position="15"/>
        <end position="40"/>
    </location>
</feature>
<reference evidence="2 3" key="1">
    <citation type="journal article" date="2019" name="Int. J. Syst. Evol. Microbiol.">
        <title>The Global Catalogue of Microorganisms (GCM) 10K type strain sequencing project: providing services to taxonomists for standard genome sequencing and annotation.</title>
        <authorList>
            <consortium name="The Broad Institute Genomics Platform"/>
            <consortium name="The Broad Institute Genome Sequencing Center for Infectious Disease"/>
            <person name="Wu L."/>
            <person name="Ma J."/>
        </authorList>
    </citation>
    <scope>NUCLEOTIDE SEQUENCE [LARGE SCALE GENOMIC DNA]</scope>
    <source>
        <strain evidence="2 3">JCM 12774</strain>
    </source>
</reference>
<dbReference type="Proteomes" id="UP001500340">
    <property type="component" value="Unassembled WGS sequence"/>
</dbReference>
<dbReference type="RefSeq" id="WP_343864447.1">
    <property type="nucleotide sequence ID" value="NZ_BAAACX010000018.1"/>
</dbReference>
<keyword evidence="1" id="KW-0472">Membrane</keyword>
<keyword evidence="1" id="KW-1133">Transmembrane helix</keyword>
<gene>
    <name evidence="2" type="ORF">GCM10008933_41410</name>
</gene>
<evidence type="ECO:0000313" key="3">
    <source>
        <dbReference type="Proteomes" id="UP001500340"/>
    </source>
</evidence>
<proteinExistence type="predicted"/>
<dbReference type="EMBL" id="BAAACX010000018">
    <property type="protein sequence ID" value="GAA0406875.1"/>
    <property type="molecule type" value="Genomic_DNA"/>
</dbReference>
<keyword evidence="1" id="KW-0812">Transmembrane</keyword>
<keyword evidence="3" id="KW-1185">Reference proteome</keyword>
<protein>
    <recommendedName>
        <fullName evidence="4">Fimbrial assembly protein</fullName>
    </recommendedName>
</protein>